<evidence type="ECO:0000313" key="3">
    <source>
        <dbReference type="Proteomes" id="UP000606974"/>
    </source>
</evidence>
<comment type="caution">
    <text evidence="2">The sequence shown here is derived from an EMBL/GenBank/DDBJ whole genome shotgun (WGS) entry which is preliminary data.</text>
</comment>
<feature type="region of interest" description="Disordered" evidence="1">
    <location>
        <begin position="86"/>
        <end position="120"/>
    </location>
</feature>
<feature type="compositionally biased region" description="Acidic residues" evidence="1">
    <location>
        <begin position="139"/>
        <end position="149"/>
    </location>
</feature>
<proteinExistence type="predicted"/>
<sequence>MVALEIASLAEFPSPLHITLLFKCAKHTILLSVLPSTPFSDIKSLLLLALQARNIKTINNDSVPAPDQGDQVEFGIPRNKKDLKKGFISPEMAEQVPGDSKGGKKKVNGNKAMPSGSPASAGLVDGSVLAFRFKQGEAMDMEDAADDEAQVPNDPGWNVELPHYDEEDEDLKGW</sequence>
<evidence type="ECO:0000313" key="2">
    <source>
        <dbReference type="EMBL" id="KAF7506885.1"/>
    </source>
</evidence>
<protein>
    <submittedName>
        <fullName evidence="2">Uncharacterized protein</fullName>
    </submittedName>
</protein>
<accession>A0A8H7AKQ3</accession>
<dbReference type="EMBL" id="JAACFV010000078">
    <property type="protein sequence ID" value="KAF7506885.1"/>
    <property type="molecule type" value="Genomic_DNA"/>
</dbReference>
<reference evidence="2" key="1">
    <citation type="submission" date="2020-02" db="EMBL/GenBank/DDBJ databases">
        <authorList>
            <person name="Palmer J.M."/>
        </authorList>
    </citation>
    <scope>NUCLEOTIDE SEQUENCE</scope>
    <source>
        <strain evidence="2">EPUS1.4</strain>
        <tissue evidence="2">Thallus</tissue>
    </source>
</reference>
<organism evidence="2 3">
    <name type="scientific">Endocarpon pusillum</name>
    <dbReference type="NCBI Taxonomy" id="364733"/>
    <lineage>
        <taxon>Eukaryota</taxon>
        <taxon>Fungi</taxon>
        <taxon>Dikarya</taxon>
        <taxon>Ascomycota</taxon>
        <taxon>Pezizomycotina</taxon>
        <taxon>Eurotiomycetes</taxon>
        <taxon>Chaetothyriomycetidae</taxon>
        <taxon>Verrucariales</taxon>
        <taxon>Verrucariaceae</taxon>
        <taxon>Endocarpon</taxon>
    </lineage>
</organism>
<evidence type="ECO:0000256" key="1">
    <source>
        <dbReference type="SAM" id="MobiDB-lite"/>
    </source>
</evidence>
<keyword evidence="3" id="KW-1185">Reference proteome</keyword>
<dbReference type="OrthoDB" id="5376498at2759"/>
<feature type="compositionally biased region" description="Acidic residues" evidence="1">
    <location>
        <begin position="165"/>
        <end position="174"/>
    </location>
</feature>
<gene>
    <name evidence="2" type="ORF">GJ744_011126</name>
</gene>
<feature type="region of interest" description="Disordered" evidence="1">
    <location>
        <begin position="139"/>
        <end position="174"/>
    </location>
</feature>
<dbReference type="Proteomes" id="UP000606974">
    <property type="component" value="Unassembled WGS sequence"/>
</dbReference>
<name>A0A8H7AKQ3_9EURO</name>
<dbReference type="AlphaFoldDB" id="A0A8H7AKQ3"/>